<dbReference type="RefSeq" id="WP_047860608.1">
    <property type="nucleotide sequence ID" value="NZ_CP011509.1"/>
</dbReference>
<evidence type="ECO:0000256" key="1">
    <source>
        <dbReference type="SAM" id="MobiDB-lite"/>
    </source>
</evidence>
<name>A0ABX9JXY0_9BACT</name>
<keyword evidence="3" id="KW-1185">Reference proteome</keyword>
<accession>A0ABX9JXY0</accession>
<feature type="region of interest" description="Disordered" evidence="1">
    <location>
        <begin position="59"/>
        <end position="124"/>
    </location>
</feature>
<dbReference type="EMBL" id="QUMU01000007">
    <property type="protein sequence ID" value="REG29396.1"/>
    <property type="molecule type" value="Genomic_DNA"/>
</dbReference>
<sequence length="124" mass="13738">MTNGINGPPQRPKPPNTPPTRYHEELDREINTLMVEHKSAAEKIRVALADVKHRLANLSKNVSRSNPPVDVFVSNPPPQKSTNTSKQSAKDIKRDTQGPGTNTQHKTPSEEDVFEPSTSPPKKK</sequence>
<organism evidence="2 3">
    <name type="scientific">Archangium gephyra</name>
    <dbReference type="NCBI Taxonomy" id="48"/>
    <lineage>
        <taxon>Bacteria</taxon>
        <taxon>Pseudomonadati</taxon>
        <taxon>Myxococcota</taxon>
        <taxon>Myxococcia</taxon>
        <taxon>Myxococcales</taxon>
        <taxon>Cystobacterineae</taxon>
        <taxon>Archangiaceae</taxon>
        <taxon>Archangium</taxon>
    </lineage>
</organism>
<protein>
    <submittedName>
        <fullName evidence="2">Uncharacterized protein</fullName>
    </submittedName>
</protein>
<feature type="region of interest" description="Disordered" evidence="1">
    <location>
        <begin position="1"/>
        <end position="23"/>
    </location>
</feature>
<evidence type="ECO:0000313" key="2">
    <source>
        <dbReference type="EMBL" id="REG29396.1"/>
    </source>
</evidence>
<comment type="caution">
    <text evidence="2">The sequence shown here is derived from an EMBL/GenBank/DDBJ whole genome shotgun (WGS) entry which is preliminary data.</text>
</comment>
<evidence type="ECO:0000313" key="3">
    <source>
        <dbReference type="Proteomes" id="UP000256345"/>
    </source>
</evidence>
<proteinExistence type="predicted"/>
<reference evidence="2 3" key="1">
    <citation type="submission" date="2018-08" db="EMBL/GenBank/DDBJ databases">
        <title>Genomic Encyclopedia of Archaeal and Bacterial Type Strains, Phase II (KMG-II): from individual species to whole genera.</title>
        <authorList>
            <person name="Goeker M."/>
        </authorList>
    </citation>
    <scope>NUCLEOTIDE SEQUENCE [LARGE SCALE GENOMIC DNA]</scope>
    <source>
        <strain evidence="2 3">DSM 2261</strain>
    </source>
</reference>
<feature type="compositionally biased region" description="Pro residues" evidence="1">
    <location>
        <begin position="9"/>
        <end position="18"/>
    </location>
</feature>
<gene>
    <name evidence="2" type="ORF">ATI61_10792</name>
</gene>
<dbReference type="Proteomes" id="UP000256345">
    <property type="component" value="Unassembled WGS sequence"/>
</dbReference>